<keyword evidence="1" id="KW-1133">Transmembrane helix</keyword>
<feature type="transmembrane region" description="Helical" evidence="1">
    <location>
        <begin position="162"/>
        <end position="182"/>
    </location>
</feature>
<feature type="transmembrane region" description="Helical" evidence="1">
    <location>
        <begin position="21"/>
        <end position="39"/>
    </location>
</feature>
<keyword evidence="1" id="KW-0812">Transmembrane</keyword>
<feature type="transmembrane region" description="Helical" evidence="1">
    <location>
        <begin position="202"/>
        <end position="220"/>
    </location>
</feature>
<keyword evidence="3" id="KW-1185">Reference proteome</keyword>
<feature type="transmembrane region" description="Helical" evidence="1">
    <location>
        <begin position="123"/>
        <end position="141"/>
    </location>
</feature>
<sequence>MSGILPYQTYKGVKKGMMQKKGWWILVIVSVGVMIPFMIPYLTLNPANSRVDITSTTQYSILVTHIGCALIALITGFLQFMDRIRLKNPKVHRYVGRIYVVSVFISGILALAVVFYIENFTKATAFLTLAILWLFTCWKGYRTAVKGHFNAHRIWMMRSFGITLVAVSARVLVPVLLITYYTFNGFMLPEGRDKMIEEVLNVNIWAGLVLNFVIVEWIIINKKNRVGKSAN</sequence>
<proteinExistence type="predicted"/>
<dbReference type="EMBL" id="JARNBH010000019">
    <property type="protein sequence ID" value="MEC0275364.1"/>
    <property type="molecule type" value="Genomic_DNA"/>
</dbReference>
<gene>
    <name evidence="2" type="ORF">P4706_20150</name>
</gene>
<evidence type="ECO:0000313" key="3">
    <source>
        <dbReference type="Proteomes" id="UP001307168"/>
    </source>
</evidence>
<keyword evidence="1" id="KW-0472">Membrane</keyword>
<dbReference type="AlphaFoldDB" id="A0AAW9NKH7"/>
<protein>
    <submittedName>
        <fullName evidence="2">DUF2306 domain-containing protein</fullName>
    </submittedName>
</protein>
<evidence type="ECO:0000256" key="1">
    <source>
        <dbReference type="SAM" id="Phobius"/>
    </source>
</evidence>
<feature type="transmembrane region" description="Helical" evidence="1">
    <location>
        <begin position="98"/>
        <end position="117"/>
    </location>
</feature>
<accession>A0AAW9NKH7</accession>
<dbReference type="RefSeq" id="WP_367407550.1">
    <property type="nucleotide sequence ID" value="NZ_JARNBH010000019.1"/>
</dbReference>
<name>A0AAW9NKH7_9BACI</name>
<dbReference type="Pfam" id="PF10067">
    <property type="entry name" value="DUF2306"/>
    <property type="match status" value="1"/>
</dbReference>
<dbReference type="Proteomes" id="UP001307168">
    <property type="component" value="Unassembled WGS sequence"/>
</dbReference>
<reference evidence="2 3" key="1">
    <citation type="submission" date="2023-03" db="EMBL/GenBank/DDBJ databases">
        <title>Bacillus Genome Sequencing.</title>
        <authorList>
            <person name="Dunlap C."/>
        </authorList>
    </citation>
    <scope>NUCLEOTIDE SEQUENCE [LARGE SCALE GENOMIC DNA]</scope>
    <source>
        <strain evidence="2 3">B-41290</strain>
    </source>
</reference>
<evidence type="ECO:0000313" key="2">
    <source>
        <dbReference type="EMBL" id="MEC0275364.1"/>
    </source>
</evidence>
<comment type="caution">
    <text evidence="2">The sequence shown here is derived from an EMBL/GenBank/DDBJ whole genome shotgun (WGS) entry which is preliminary data.</text>
</comment>
<organism evidence="2 3">
    <name type="scientific">Peribacillus castrilensis</name>
    <dbReference type="NCBI Taxonomy" id="2897690"/>
    <lineage>
        <taxon>Bacteria</taxon>
        <taxon>Bacillati</taxon>
        <taxon>Bacillota</taxon>
        <taxon>Bacilli</taxon>
        <taxon>Bacillales</taxon>
        <taxon>Bacillaceae</taxon>
        <taxon>Peribacillus</taxon>
    </lineage>
</organism>
<feature type="transmembrane region" description="Helical" evidence="1">
    <location>
        <begin position="59"/>
        <end position="78"/>
    </location>
</feature>
<dbReference type="InterPro" id="IPR018750">
    <property type="entry name" value="DUF2306_membrane"/>
</dbReference>